<organism evidence="6 7">
    <name type="scientific">Tepidibacter hydrothermalis</name>
    <dbReference type="NCBI Taxonomy" id="3036126"/>
    <lineage>
        <taxon>Bacteria</taxon>
        <taxon>Bacillati</taxon>
        <taxon>Bacillota</taxon>
        <taxon>Clostridia</taxon>
        <taxon>Peptostreptococcales</taxon>
        <taxon>Peptostreptococcaceae</taxon>
        <taxon>Tepidibacter</taxon>
    </lineage>
</organism>
<feature type="transmembrane region" description="Helical" evidence="5">
    <location>
        <begin position="79"/>
        <end position="99"/>
    </location>
</feature>
<keyword evidence="5" id="KW-1003">Cell membrane</keyword>
<dbReference type="RefSeq" id="WP_277733247.1">
    <property type="nucleotide sequence ID" value="NZ_CP120733.1"/>
</dbReference>
<evidence type="ECO:0000256" key="3">
    <source>
        <dbReference type="ARBA" id="ARBA00022989"/>
    </source>
</evidence>
<evidence type="ECO:0000256" key="2">
    <source>
        <dbReference type="ARBA" id="ARBA00022692"/>
    </source>
</evidence>
<keyword evidence="2 5" id="KW-0812">Transmembrane</keyword>
<feature type="transmembrane region" description="Helical" evidence="5">
    <location>
        <begin position="262"/>
        <end position="279"/>
    </location>
</feature>
<feature type="transmembrane region" description="Helical" evidence="5">
    <location>
        <begin position="6"/>
        <end position="25"/>
    </location>
</feature>
<feature type="transmembrane region" description="Helical" evidence="5">
    <location>
        <begin position="136"/>
        <end position="155"/>
    </location>
</feature>
<gene>
    <name evidence="6" type="ORF">P4S50_03950</name>
</gene>
<feature type="transmembrane region" description="Helical" evidence="5">
    <location>
        <begin position="236"/>
        <end position="256"/>
    </location>
</feature>
<evidence type="ECO:0000313" key="6">
    <source>
        <dbReference type="EMBL" id="WFD11239.1"/>
    </source>
</evidence>
<keyword evidence="3 5" id="KW-1133">Transmembrane helix</keyword>
<reference evidence="6 7" key="1">
    <citation type="submission" date="2023-03" db="EMBL/GenBank/DDBJ databases">
        <title>Complete genome sequence of Tepidibacter sp. SWIR-1, isolated from a deep-sea hydrothermal vent.</title>
        <authorList>
            <person name="Li X."/>
        </authorList>
    </citation>
    <scope>NUCLEOTIDE SEQUENCE [LARGE SCALE GENOMIC DNA]</scope>
    <source>
        <strain evidence="6 7">SWIR-1</strain>
    </source>
</reference>
<evidence type="ECO:0000256" key="4">
    <source>
        <dbReference type="ARBA" id="ARBA00023136"/>
    </source>
</evidence>
<protein>
    <recommendedName>
        <fullName evidence="5">Probable membrane transporter protein</fullName>
    </recommendedName>
</protein>
<keyword evidence="7" id="KW-1185">Reference proteome</keyword>
<feature type="transmembrane region" description="Helical" evidence="5">
    <location>
        <begin position="167"/>
        <end position="200"/>
    </location>
</feature>
<name>A0ABY8EHZ4_9FIRM</name>
<dbReference type="PANTHER" id="PTHR43483">
    <property type="entry name" value="MEMBRANE TRANSPORTER PROTEIN HI_0806-RELATED"/>
    <property type="match status" value="1"/>
</dbReference>
<comment type="similarity">
    <text evidence="5">Belongs to the 4-toluene sulfonate uptake permease (TSUP) (TC 2.A.102) family.</text>
</comment>
<dbReference type="Proteomes" id="UP001222800">
    <property type="component" value="Chromosome"/>
</dbReference>
<dbReference type="PANTHER" id="PTHR43483:SF3">
    <property type="entry name" value="MEMBRANE TRANSPORTER PROTEIN HI_0806-RELATED"/>
    <property type="match status" value="1"/>
</dbReference>
<dbReference type="Pfam" id="PF01925">
    <property type="entry name" value="TauE"/>
    <property type="match status" value="2"/>
</dbReference>
<keyword evidence="4 5" id="KW-0472">Membrane</keyword>
<feature type="transmembrane region" description="Helical" evidence="5">
    <location>
        <begin position="37"/>
        <end position="59"/>
    </location>
</feature>
<accession>A0ABY8EHZ4</accession>
<proteinExistence type="inferred from homology"/>
<feature type="transmembrane region" description="Helical" evidence="5">
    <location>
        <begin position="106"/>
        <end position="124"/>
    </location>
</feature>
<evidence type="ECO:0000256" key="5">
    <source>
        <dbReference type="RuleBase" id="RU363041"/>
    </source>
</evidence>
<feature type="transmembrane region" description="Helical" evidence="5">
    <location>
        <begin position="206"/>
        <end position="224"/>
    </location>
</feature>
<evidence type="ECO:0000313" key="7">
    <source>
        <dbReference type="Proteomes" id="UP001222800"/>
    </source>
</evidence>
<sequence length="290" mass="30826">MINIVLGVLGVLTLWFAVVFVADFIKHKDNLETHNTWGKVLFIGFITDFFDTLGIGSFAPTTALLKGMKQTQDRLLPGTLNASHTIPVVLEAFIFITVINMDPTTLVSMLAAATIGAYVGAGIVSKLPEKKVQTVMAIALFITALLMMAGQLNLMPGGGDATGLSGVKLIIAVVGNFILGALMTAGIGLYAPCMALVYLLGMSPKVAFPIMMGSCAFLMPVASVKFVKEEALDRRASMGITIGGIIGVFIAAYLVKSLPMDILKWLVIAVIFYTAATMLKSASKNKEITE</sequence>
<dbReference type="EMBL" id="CP120733">
    <property type="protein sequence ID" value="WFD11239.1"/>
    <property type="molecule type" value="Genomic_DNA"/>
</dbReference>
<evidence type="ECO:0000256" key="1">
    <source>
        <dbReference type="ARBA" id="ARBA00004141"/>
    </source>
</evidence>
<dbReference type="InterPro" id="IPR002781">
    <property type="entry name" value="TM_pro_TauE-like"/>
</dbReference>
<comment type="subcellular location">
    <subcellularLocation>
        <location evidence="5">Cell membrane</location>
        <topology evidence="5">Multi-pass membrane protein</topology>
    </subcellularLocation>
    <subcellularLocation>
        <location evidence="1">Membrane</location>
        <topology evidence="1">Multi-pass membrane protein</topology>
    </subcellularLocation>
</comment>